<gene>
    <name evidence="2" type="ORF">M0R89_16275</name>
</gene>
<feature type="transmembrane region" description="Helical" evidence="1">
    <location>
        <begin position="20"/>
        <end position="44"/>
    </location>
</feature>
<reference evidence="2 3" key="1">
    <citation type="submission" date="2022-04" db="EMBL/GenBank/DDBJ databases">
        <title>Diverse halophilic archaea isolated from saline environments.</title>
        <authorList>
            <person name="Cui H.-L."/>
        </authorList>
    </citation>
    <scope>NUCLEOTIDE SEQUENCE [LARGE SCALE GENOMIC DNA]</scope>
    <source>
        <strain evidence="2 3">XZYJT49</strain>
    </source>
</reference>
<protein>
    <submittedName>
        <fullName evidence="2">Uncharacterized protein</fullName>
    </submittedName>
</protein>
<evidence type="ECO:0000256" key="1">
    <source>
        <dbReference type="SAM" id="Phobius"/>
    </source>
</evidence>
<dbReference type="EMBL" id="CP096659">
    <property type="protein sequence ID" value="UPV74083.1"/>
    <property type="molecule type" value="Genomic_DNA"/>
</dbReference>
<evidence type="ECO:0000313" key="3">
    <source>
        <dbReference type="Proteomes" id="UP000830729"/>
    </source>
</evidence>
<proteinExistence type="predicted"/>
<accession>A0A8U0HTJ5</accession>
<keyword evidence="1" id="KW-1133">Transmembrane helix</keyword>
<dbReference type="GeneID" id="72186788"/>
<dbReference type="Proteomes" id="UP000830729">
    <property type="component" value="Chromosome"/>
</dbReference>
<keyword evidence="1" id="KW-0472">Membrane</keyword>
<keyword evidence="3" id="KW-1185">Reference proteome</keyword>
<organism evidence="2 3">
    <name type="scientific">Halorussus limi</name>
    <dbReference type="NCBI Taxonomy" id="2938695"/>
    <lineage>
        <taxon>Archaea</taxon>
        <taxon>Methanobacteriati</taxon>
        <taxon>Methanobacteriota</taxon>
        <taxon>Stenosarchaea group</taxon>
        <taxon>Halobacteria</taxon>
        <taxon>Halobacteriales</taxon>
        <taxon>Haladaptataceae</taxon>
        <taxon>Halorussus</taxon>
    </lineage>
</organism>
<sequence>MNLPADFDHPSWLTAFGTLAGYGAILLAMFVVLFLLPYAAFLVLG</sequence>
<name>A0A8U0HTJ5_9EURY</name>
<dbReference type="AlphaFoldDB" id="A0A8U0HTJ5"/>
<keyword evidence="1" id="KW-0812">Transmembrane</keyword>
<evidence type="ECO:0000313" key="2">
    <source>
        <dbReference type="EMBL" id="UPV74083.1"/>
    </source>
</evidence>
<dbReference type="KEGG" id="halx:M0R89_16275"/>
<dbReference type="RefSeq" id="WP_248650131.1">
    <property type="nucleotide sequence ID" value="NZ_CP096659.1"/>
</dbReference>